<reference evidence="1" key="1">
    <citation type="journal article" date="2014" name="Int. J. Syst. Evol. Microbiol.">
        <title>Complete genome sequence of Corynebacterium casei LMG S-19264T (=DSM 44701T), isolated from a smear-ripened cheese.</title>
        <authorList>
            <consortium name="US DOE Joint Genome Institute (JGI-PGF)"/>
            <person name="Walter F."/>
            <person name="Albersmeier A."/>
            <person name="Kalinowski J."/>
            <person name="Ruckert C."/>
        </authorList>
    </citation>
    <scope>NUCLEOTIDE SEQUENCE</scope>
    <source>
        <strain evidence="1">KCTC 42651</strain>
    </source>
</reference>
<dbReference type="AlphaFoldDB" id="A0A918XXZ9"/>
<evidence type="ECO:0000313" key="1">
    <source>
        <dbReference type="EMBL" id="GHD63199.1"/>
    </source>
</evidence>
<keyword evidence="2" id="KW-1185">Reference proteome</keyword>
<organism evidence="1 2">
    <name type="scientific">Thalassobaculum fulvum</name>
    <dbReference type="NCBI Taxonomy" id="1633335"/>
    <lineage>
        <taxon>Bacteria</taxon>
        <taxon>Pseudomonadati</taxon>
        <taxon>Pseudomonadota</taxon>
        <taxon>Alphaproteobacteria</taxon>
        <taxon>Rhodospirillales</taxon>
        <taxon>Thalassobaculaceae</taxon>
        <taxon>Thalassobaculum</taxon>
    </lineage>
</organism>
<proteinExistence type="predicted"/>
<protein>
    <submittedName>
        <fullName evidence="1">Uncharacterized protein</fullName>
    </submittedName>
</protein>
<dbReference type="EMBL" id="BMZS01000016">
    <property type="protein sequence ID" value="GHD63199.1"/>
    <property type="molecule type" value="Genomic_DNA"/>
</dbReference>
<reference evidence="1" key="2">
    <citation type="submission" date="2020-09" db="EMBL/GenBank/DDBJ databases">
        <authorList>
            <person name="Sun Q."/>
            <person name="Kim S."/>
        </authorList>
    </citation>
    <scope>NUCLEOTIDE SEQUENCE</scope>
    <source>
        <strain evidence="1">KCTC 42651</strain>
    </source>
</reference>
<dbReference type="Proteomes" id="UP000630353">
    <property type="component" value="Unassembled WGS sequence"/>
</dbReference>
<dbReference type="RefSeq" id="WP_189995469.1">
    <property type="nucleotide sequence ID" value="NZ_BMZS01000016.1"/>
</dbReference>
<sequence>MRSVVSATFAVLLLAPLPAVSGPLENLERERAALLTTLLDPALDPDGRQERAGPALRRLVDLERIVLRDPRAAAGAGALANRAFADYDLTFLAHASVERGVSPLDLWLDRLGLSSDRLLAARIGLR</sequence>
<gene>
    <name evidence="1" type="ORF">GCM10017083_53080</name>
</gene>
<evidence type="ECO:0000313" key="2">
    <source>
        <dbReference type="Proteomes" id="UP000630353"/>
    </source>
</evidence>
<name>A0A918XXZ9_9PROT</name>
<accession>A0A918XXZ9</accession>
<comment type="caution">
    <text evidence="1">The sequence shown here is derived from an EMBL/GenBank/DDBJ whole genome shotgun (WGS) entry which is preliminary data.</text>
</comment>